<proteinExistence type="predicted"/>
<dbReference type="Gene3D" id="3.40.50.1820">
    <property type="entry name" value="alpha/beta hydrolase"/>
    <property type="match status" value="1"/>
</dbReference>
<feature type="domain" description="AB hydrolase-1" evidence="1">
    <location>
        <begin position="40"/>
        <end position="268"/>
    </location>
</feature>
<dbReference type="PRINTS" id="PR00111">
    <property type="entry name" value="ABHYDROLASE"/>
</dbReference>
<dbReference type="PANTHER" id="PTHR43194">
    <property type="entry name" value="HYDROLASE ALPHA/BETA FOLD FAMILY"/>
    <property type="match status" value="1"/>
</dbReference>
<evidence type="ECO:0000313" key="2">
    <source>
        <dbReference type="EMBL" id="CAA9548672.1"/>
    </source>
</evidence>
<sequence>MVWRRMTAPDPDSRPVAPRDRFIDAGGLLMHYLDWGGEGPPIVLLHGLRDQAHEWDAIAPALVPYGQVVAPDQRGHGGTDRPRTGYDPADFAGDLEAFCTALDLDRPVVIGHSMGARTAYAFAATRPGRLRGLVLVDIGAQGAPETIPAMVEELRANDGPFSSADDAIRALIGPELAPSTALRAYVGHNLRQTGDGLLAWAYNLDAAIETVRRGRGRDWWDVVARIGVPTLLVRGARSDVLGREEAARMIETIPDAVLVEIPGAGHLVPQVRPRELAAAIIGWLPAVLDGVR</sequence>
<dbReference type="GO" id="GO:0003824">
    <property type="term" value="F:catalytic activity"/>
    <property type="evidence" value="ECO:0007669"/>
    <property type="project" value="InterPro"/>
</dbReference>
<dbReference type="EMBL" id="CADCWM010000204">
    <property type="protein sequence ID" value="CAA9548672.1"/>
    <property type="molecule type" value="Genomic_DNA"/>
</dbReference>
<dbReference type="SUPFAM" id="SSF53474">
    <property type="entry name" value="alpha/beta-Hydrolases"/>
    <property type="match status" value="1"/>
</dbReference>
<accession>A0A6J4UG30</accession>
<dbReference type="PRINTS" id="PR00412">
    <property type="entry name" value="EPOXHYDRLASE"/>
</dbReference>
<dbReference type="Pfam" id="PF00561">
    <property type="entry name" value="Abhydrolase_1"/>
    <property type="match status" value="1"/>
</dbReference>
<reference evidence="2" key="1">
    <citation type="submission" date="2020-02" db="EMBL/GenBank/DDBJ databases">
        <authorList>
            <person name="Meier V. D."/>
        </authorList>
    </citation>
    <scope>NUCLEOTIDE SEQUENCE</scope>
    <source>
        <strain evidence="2">AVDCRST_MAG88</strain>
    </source>
</reference>
<protein>
    <recommendedName>
        <fullName evidence="1">AB hydrolase-1 domain-containing protein</fullName>
    </recommendedName>
</protein>
<name>A0A6J4UG30_9BACT</name>
<evidence type="ECO:0000259" key="1">
    <source>
        <dbReference type="Pfam" id="PF00561"/>
    </source>
</evidence>
<gene>
    <name evidence="2" type="ORF">AVDCRST_MAG88-609</name>
</gene>
<dbReference type="InterPro" id="IPR029058">
    <property type="entry name" value="AB_hydrolase_fold"/>
</dbReference>
<dbReference type="AlphaFoldDB" id="A0A6J4UG30"/>
<dbReference type="PANTHER" id="PTHR43194:SF2">
    <property type="entry name" value="PEROXISOMAL MEMBRANE PROTEIN LPX1"/>
    <property type="match status" value="1"/>
</dbReference>
<dbReference type="InterPro" id="IPR000639">
    <property type="entry name" value="Epox_hydrolase-like"/>
</dbReference>
<organism evidence="2">
    <name type="scientific">uncultured Thermomicrobiales bacterium</name>
    <dbReference type="NCBI Taxonomy" id="1645740"/>
    <lineage>
        <taxon>Bacteria</taxon>
        <taxon>Pseudomonadati</taxon>
        <taxon>Thermomicrobiota</taxon>
        <taxon>Thermomicrobia</taxon>
        <taxon>Thermomicrobiales</taxon>
        <taxon>environmental samples</taxon>
    </lineage>
</organism>
<dbReference type="InterPro" id="IPR000073">
    <property type="entry name" value="AB_hydrolase_1"/>
</dbReference>
<dbReference type="InterPro" id="IPR050228">
    <property type="entry name" value="Carboxylesterase_BioH"/>
</dbReference>